<dbReference type="RefSeq" id="XP_013022686.1">
    <property type="nucleotide sequence ID" value="XM_013167232.1"/>
</dbReference>
<proteinExistence type="predicted"/>
<sequence length="409" mass="46694">MDDLLEQEKYVKAPMNVPKSSDVNGPSKKQGERNKKRNDLSGWEEDFQEPEITMEETAENQKLYSLDIPIIVRMERFIQKYRRKRKWNDASRYRLFTMYLALGGVSTGQKGFTGGLDLNENDDAQVTENQTAVDYIQYDLLDEYDVDFAWVVAVFLSSHLLYRAGVTEENELRMASQLVQNFLKSVLHNKVVPEHEDNVQSALNLAIQAEKELIDDKKFSVSLPGPLQRALSYYFVDNYKGLWDNADVYVRYTQPSSTAGGSKEKGSLNTLPFNSDFSNREGFQPDGHVRFSTEQAKAHITKVLGSDALEAKVVDQEYLTVELMSKELIHLEQVSTLCNAKFAVWNPPGTSYPQQTEKKEVEILFEPELIESMALKTHLEASFTFLSNDITIMDTVLAVLPTFYEEVEE</sequence>
<accession>S9VYS7</accession>
<dbReference type="GeneID" id="25036451"/>
<organism evidence="2 3">
    <name type="scientific">Schizosaccharomyces cryophilus (strain OY26 / ATCC MYA-4695 / CBS 11777 / NBRC 106824 / NRRL Y48691)</name>
    <name type="common">Fission yeast</name>
    <dbReference type="NCBI Taxonomy" id="653667"/>
    <lineage>
        <taxon>Eukaryota</taxon>
        <taxon>Fungi</taxon>
        <taxon>Dikarya</taxon>
        <taxon>Ascomycota</taxon>
        <taxon>Taphrinomycotina</taxon>
        <taxon>Schizosaccharomycetes</taxon>
        <taxon>Schizosaccharomycetales</taxon>
        <taxon>Schizosaccharomycetaceae</taxon>
        <taxon>Schizosaccharomyces</taxon>
    </lineage>
</organism>
<dbReference type="InterPro" id="IPR018606">
    <property type="entry name" value="Arb1"/>
</dbReference>
<feature type="region of interest" description="Disordered" evidence="1">
    <location>
        <begin position="10"/>
        <end position="54"/>
    </location>
</feature>
<evidence type="ECO:0000313" key="2">
    <source>
        <dbReference type="EMBL" id="EPY52808.1"/>
    </source>
</evidence>
<dbReference type="EMBL" id="KE546989">
    <property type="protein sequence ID" value="EPY52808.1"/>
    <property type="molecule type" value="Genomic_DNA"/>
</dbReference>
<dbReference type="Proteomes" id="UP000015464">
    <property type="component" value="Unassembled WGS sequence"/>
</dbReference>
<name>S9VYS7_SCHCR</name>
<gene>
    <name evidence="2" type="ORF">SPOG_02127</name>
</gene>
<dbReference type="GO" id="GO:0005737">
    <property type="term" value="C:cytoplasm"/>
    <property type="evidence" value="ECO:0007669"/>
    <property type="project" value="EnsemblFungi"/>
</dbReference>
<evidence type="ECO:0000256" key="1">
    <source>
        <dbReference type="SAM" id="MobiDB-lite"/>
    </source>
</evidence>
<feature type="compositionally biased region" description="Acidic residues" evidence="1">
    <location>
        <begin position="42"/>
        <end position="54"/>
    </location>
</feature>
<protein>
    <submittedName>
        <fullName evidence="2">Argonaute binding protein 1</fullName>
    </submittedName>
</protein>
<evidence type="ECO:0000313" key="3">
    <source>
        <dbReference type="Proteomes" id="UP000015464"/>
    </source>
</evidence>
<dbReference type="GO" id="GO:0033167">
    <property type="term" value="C:ARC complex"/>
    <property type="evidence" value="ECO:0007669"/>
    <property type="project" value="EnsemblFungi"/>
</dbReference>
<dbReference type="STRING" id="653667.S9VYS7"/>
<dbReference type="OMA" id="VRMERFI"/>
<keyword evidence="3" id="KW-1185">Reference proteome</keyword>
<dbReference type="eggNOG" id="ENOG502S0TP">
    <property type="taxonomic scope" value="Eukaryota"/>
</dbReference>
<dbReference type="HOGENOM" id="CLU_607149_0_0_1"/>
<dbReference type="OrthoDB" id="435402at2759"/>
<reference evidence="2 3" key="1">
    <citation type="journal article" date="2011" name="Science">
        <title>Comparative functional genomics of the fission yeasts.</title>
        <authorList>
            <person name="Rhind N."/>
            <person name="Chen Z."/>
            <person name="Yassour M."/>
            <person name="Thompson D.A."/>
            <person name="Haas B.J."/>
            <person name="Habib N."/>
            <person name="Wapinski I."/>
            <person name="Roy S."/>
            <person name="Lin M.F."/>
            <person name="Heiman D.I."/>
            <person name="Young S.K."/>
            <person name="Furuya K."/>
            <person name="Guo Y."/>
            <person name="Pidoux A."/>
            <person name="Chen H.M."/>
            <person name="Robbertse B."/>
            <person name="Goldberg J.M."/>
            <person name="Aoki K."/>
            <person name="Bayne E.H."/>
            <person name="Berlin A.M."/>
            <person name="Desjardins C.A."/>
            <person name="Dobbs E."/>
            <person name="Dukaj L."/>
            <person name="Fan L."/>
            <person name="FitzGerald M.G."/>
            <person name="French C."/>
            <person name="Gujja S."/>
            <person name="Hansen K."/>
            <person name="Keifenheim D."/>
            <person name="Levin J.Z."/>
            <person name="Mosher R.A."/>
            <person name="Mueller C.A."/>
            <person name="Pfiffner J."/>
            <person name="Priest M."/>
            <person name="Russ C."/>
            <person name="Smialowska A."/>
            <person name="Swoboda P."/>
            <person name="Sykes S.M."/>
            <person name="Vaughn M."/>
            <person name="Vengrova S."/>
            <person name="Yoder R."/>
            <person name="Zeng Q."/>
            <person name="Allshire R."/>
            <person name="Baulcombe D."/>
            <person name="Birren B.W."/>
            <person name="Brown W."/>
            <person name="Ekwall K."/>
            <person name="Kellis M."/>
            <person name="Leatherwood J."/>
            <person name="Levin H."/>
            <person name="Margalit H."/>
            <person name="Martienssen R."/>
            <person name="Nieduszynski C.A."/>
            <person name="Spatafora J.W."/>
            <person name="Friedman N."/>
            <person name="Dalgaard J.Z."/>
            <person name="Baumann P."/>
            <person name="Niki H."/>
            <person name="Regev A."/>
            <person name="Nusbaum C."/>
        </authorList>
    </citation>
    <scope>NUCLEOTIDE SEQUENCE [LARGE SCALE GENOMIC DNA]</scope>
    <source>
        <strain evidence="3">OY26 / ATCC MYA-4695 / CBS 11777 / NBRC 106824 / NRRL Y48691</strain>
    </source>
</reference>
<dbReference type="GO" id="GO:0060698">
    <property type="term" value="F:endoribonuclease inhibitor activity"/>
    <property type="evidence" value="ECO:0007669"/>
    <property type="project" value="EnsemblFungi"/>
</dbReference>
<dbReference type="Pfam" id="PF09692">
    <property type="entry name" value="Arb1"/>
    <property type="match status" value="1"/>
</dbReference>
<dbReference type="AlphaFoldDB" id="S9VYS7"/>
<feature type="compositionally biased region" description="Basic and acidic residues" evidence="1">
    <location>
        <begin position="29"/>
        <end position="39"/>
    </location>
</feature>
<dbReference type="GO" id="GO:0140727">
    <property type="term" value="P:siRNA-mediated pericentric heterochromatin formation"/>
    <property type="evidence" value="ECO:0007669"/>
    <property type="project" value="EnsemblFungi"/>
</dbReference>